<keyword evidence="1" id="KW-0812">Transmembrane</keyword>
<protein>
    <submittedName>
        <fullName evidence="2">Uncharacterized protein</fullName>
    </submittedName>
</protein>
<evidence type="ECO:0000256" key="1">
    <source>
        <dbReference type="SAM" id="Phobius"/>
    </source>
</evidence>
<dbReference type="Pfam" id="PF20293">
    <property type="entry name" value="MC6"/>
    <property type="match status" value="1"/>
</dbReference>
<reference evidence="2" key="1">
    <citation type="submission" date="2021-03" db="EMBL/GenBank/DDBJ databases">
        <authorList>
            <person name="Sun Q."/>
        </authorList>
    </citation>
    <scope>NUCLEOTIDE SEQUENCE</scope>
    <source>
        <strain evidence="2">CCM 8862</strain>
    </source>
</reference>
<evidence type="ECO:0000313" key="2">
    <source>
        <dbReference type="EMBL" id="MBN9643673.1"/>
    </source>
</evidence>
<dbReference type="Proteomes" id="UP000664332">
    <property type="component" value="Unassembled WGS sequence"/>
</dbReference>
<keyword evidence="1" id="KW-0472">Membrane</keyword>
<sequence>MLLPDKDINPDRALLTVGAGILSLLETPATVCELWERYSTYSDESDGDATITFDWFALALSMLFALGVVSFTKSGQLVKHHVSA</sequence>
<keyword evidence="3" id="KW-1185">Reference proteome</keyword>
<gene>
    <name evidence="2" type="ORF">JZY06_03380</name>
</gene>
<proteinExistence type="predicted"/>
<organism evidence="2 3">
    <name type="scientific">Corynebacterium mendelii</name>
    <dbReference type="NCBI Taxonomy" id="2765362"/>
    <lineage>
        <taxon>Bacteria</taxon>
        <taxon>Bacillati</taxon>
        <taxon>Actinomycetota</taxon>
        <taxon>Actinomycetes</taxon>
        <taxon>Mycobacteriales</taxon>
        <taxon>Corynebacteriaceae</taxon>
        <taxon>Corynebacterium</taxon>
    </lineage>
</organism>
<dbReference type="RefSeq" id="WP_207118416.1">
    <property type="nucleotide sequence ID" value="NZ_JAFLEQ010000008.1"/>
</dbReference>
<comment type="caution">
    <text evidence="2">The sequence shown here is derived from an EMBL/GenBank/DDBJ whole genome shotgun (WGS) entry which is preliminary data.</text>
</comment>
<name>A0A939IX40_9CORY</name>
<evidence type="ECO:0000313" key="3">
    <source>
        <dbReference type="Proteomes" id="UP000664332"/>
    </source>
</evidence>
<keyword evidence="1" id="KW-1133">Transmembrane helix</keyword>
<dbReference type="AlphaFoldDB" id="A0A939IX40"/>
<feature type="transmembrane region" description="Helical" evidence="1">
    <location>
        <begin position="53"/>
        <end position="71"/>
    </location>
</feature>
<accession>A0A939IX40</accession>
<dbReference type="InterPro" id="IPR046897">
    <property type="entry name" value="ABC-3C_MC6"/>
</dbReference>
<dbReference type="EMBL" id="JAFLEQ010000008">
    <property type="protein sequence ID" value="MBN9643673.1"/>
    <property type="molecule type" value="Genomic_DNA"/>
</dbReference>